<accession>A0A1X2IP03</accession>
<evidence type="ECO:0000256" key="1">
    <source>
        <dbReference type="SAM" id="MobiDB-lite"/>
    </source>
</evidence>
<proteinExistence type="predicted"/>
<dbReference type="OrthoDB" id="529205at2759"/>
<name>A0A1X2IP03_9FUNG</name>
<dbReference type="Proteomes" id="UP000193560">
    <property type="component" value="Unassembled WGS sequence"/>
</dbReference>
<organism evidence="2 3">
    <name type="scientific">Absidia repens</name>
    <dbReference type="NCBI Taxonomy" id="90262"/>
    <lineage>
        <taxon>Eukaryota</taxon>
        <taxon>Fungi</taxon>
        <taxon>Fungi incertae sedis</taxon>
        <taxon>Mucoromycota</taxon>
        <taxon>Mucoromycotina</taxon>
        <taxon>Mucoromycetes</taxon>
        <taxon>Mucorales</taxon>
        <taxon>Cunninghamellaceae</taxon>
        <taxon>Absidia</taxon>
    </lineage>
</organism>
<protein>
    <submittedName>
        <fullName evidence="2">Uncharacterized protein</fullName>
    </submittedName>
</protein>
<feature type="compositionally biased region" description="Basic and acidic residues" evidence="1">
    <location>
        <begin position="42"/>
        <end position="96"/>
    </location>
</feature>
<evidence type="ECO:0000313" key="2">
    <source>
        <dbReference type="EMBL" id="ORZ19754.1"/>
    </source>
</evidence>
<comment type="caution">
    <text evidence="2">The sequence shown here is derived from an EMBL/GenBank/DDBJ whole genome shotgun (WGS) entry which is preliminary data.</text>
</comment>
<feature type="region of interest" description="Disordered" evidence="1">
    <location>
        <begin position="34"/>
        <end position="96"/>
    </location>
</feature>
<keyword evidence="3" id="KW-1185">Reference proteome</keyword>
<gene>
    <name evidence="2" type="ORF">BCR42DRAFT_435598</name>
</gene>
<sequence length="96" mass="11112">MTYIKPAFRTIADVSCSPRWLTCSARRTMSAFSQMSDNDPEVLEREKNKQVNNKEKKDWQEKLATHSEAAIKADKNFEKSTKELQDESVDSLKNEK</sequence>
<dbReference type="EMBL" id="MCGE01000007">
    <property type="protein sequence ID" value="ORZ19754.1"/>
    <property type="molecule type" value="Genomic_DNA"/>
</dbReference>
<evidence type="ECO:0000313" key="3">
    <source>
        <dbReference type="Proteomes" id="UP000193560"/>
    </source>
</evidence>
<reference evidence="2 3" key="1">
    <citation type="submission" date="2016-07" db="EMBL/GenBank/DDBJ databases">
        <title>Pervasive Adenine N6-methylation of Active Genes in Fungi.</title>
        <authorList>
            <consortium name="DOE Joint Genome Institute"/>
            <person name="Mondo S.J."/>
            <person name="Dannebaum R.O."/>
            <person name="Kuo R.C."/>
            <person name="Labutti K."/>
            <person name="Haridas S."/>
            <person name="Kuo A."/>
            <person name="Salamov A."/>
            <person name="Ahrendt S.R."/>
            <person name="Lipzen A."/>
            <person name="Sullivan W."/>
            <person name="Andreopoulos W.B."/>
            <person name="Clum A."/>
            <person name="Lindquist E."/>
            <person name="Daum C."/>
            <person name="Ramamoorthy G.K."/>
            <person name="Gryganskyi A."/>
            <person name="Culley D."/>
            <person name="Magnuson J.K."/>
            <person name="James T.Y."/>
            <person name="O'Malley M.A."/>
            <person name="Stajich J.E."/>
            <person name="Spatafora J.W."/>
            <person name="Visel A."/>
            <person name="Grigoriev I.V."/>
        </authorList>
    </citation>
    <scope>NUCLEOTIDE SEQUENCE [LARGE SCALE GENOMIC DNA]</scope>
    <source>
        <strain evidence="2 3">NRRL 1336</strain>
    </source>
</reference>
<dbReference type="AlphaFoldDB" id="A0A1X2IP03"/>